<sequence length="74" mass="8229">MPILTITTWPNLGDEISQTLIEKLTDVVHEVTKAPLDKVTVIILEVPSSRWGEGRVLGSSPDFSILSRRVKKTD</sequence>
<dbReference type="Proteomes" id="UP000594778">
    <property type="component" value="Chromosome"/>
</dbReference>
<dbReference type="InterPro" id="IPR014347">
    <property type="entry name" value="Tautomerase/MIF_sf"/>
</dbReference>
<evidence type="ECO:0000313" key="4">
    <source>
        <dbReference type="Proteomes" id="UP000594778"/>
    </source>
</evidence>
<dbReference type="Pfam" id="PF01361">
    <property type="entry name" value="Tautomerase"/>
    <property type="match status" value="1"/>
</dbReference>
<dbReference type="EMBL" id="CP065668">
    <property type="protein sequence ID" value="QPS09964.1"/>
    <property type="molecule type" value="Genomic_DNA"/>
</dbReference>
<dbReference type="Gene3D" id="3.30.429.10">
    <property type="entry name" value="Macrophage Migration Inhibitory Factor"/>
    <property type="match status" value="1"/>
</dbReference>
<protein>
    <submittedName>
        <fullName evidence="3">Tautomerase family protein</fullName>
    </submittedName>
</protein>
<reference evidence="3 4" key="1">
    <citation type="submission" date="2020-12" db="EMBL/GenBank/DDBJ databases">
        <title>FDA dAtabase for Regulatory Grade micrObial Sequences (FDA-ARGOS): Supporting development and validation of Infectious Disease Dx tests.</title>
        <authorList>
            <person name="Sproer C."/>
            <person name="Gronow S."/>
            <person name="Severitt S."/>
            <person name="Schroder I."/>
            <person name="Tallon L."/>
            <person name="Sadzewicz L."/>
            <person name="Zhao X."/>
            <person name="Boylan J."/>
            <person name="Ott S."/>
            <person name="Bowen H."/>
            <person name="Vavikolanu K."/>
            <person name="Mehta A."/>
            <person name="Aluvathingal J."/>
            <person name="Nadendla S."/>
            <person name="Lowell S."/>
            <person name="Myers T."/>
            <person name="Yan Y."/>
            <person name="Sichtig H."/>
        </authorList>
    </citation>
    <scope>NUCLEOTIDE SEQUENCE [LARGE SCALE GENOMIC DNA]</scope>
    <source>
        <strain evidence="3 4">FDAARGOS_909</strain>
    </source>
</reference>
<dbReference type="InterPro" id="IPR004370">
    <property type="entry name" value="4-OT-like_dom"/>
</dbReference>
<evidence type="ECO:0000256" key="1">
    <source>
        <dbReference type="ARBA" id="ARBA00023235"/>
    </source>
</evidence>
<gene>
    <name evidence="3" type="ORF">I6G66_08190</name>
</gene>
<feature type="domain" description="4-oxalocrotonate tautomerase-like" evidence="2">
    <location>
        <begin position="17"/>
        <end position="53"/>
    </location>
</feature>
<evidence type="ECO:0000259" key="2">
    <source>
        <dbReference type="Pfam" id="PF01361"/>
    </source>
</evidence>
<evidence type="ECO:0000313" key="3">
    <source>
        <dbReference type="EMBL" id="QPS09964.1"/>
    </source>
</evidence>
<organism evidence="3 4">
    <name type="scientific">Delftia acidovorans</name>
    <name type="common">Pseudomonas acidovorans</name>
    <name type="synonym">Comamonas acidovorans</name>
    <dbReference type="NCBI Taxonomy" id="80866"/>
    <lineage>
        <taxon>Bacteria</taxon>
        <taxon>Pseudomonadati</taxon>
        <taxon>Pseudomonadota</taxon>
        <taxon>Betaproteobacteria</taxon>
        <taxon>Burkholderiales</taxon>
        <taxon>Comamonadaceae</taxon>
        <taxon>Delftia</taxon>
    </lineage>
</organism>
<dbReference type="AlphaFoldDB" id="A0A7T2S6T6"/>
<name>A0A7T2S6T6_DELAC</name>
<proteinExistence type="predicted"/>
<keyword evidence="1" id="KW-0413">Isomerase</keyword>
<dbReference type="SUPFAM" id="SSF55331">
    <property type="entry name" value="Tautomerase/MIF"/>
    <property type="match status" value="1"/>
</dbReference>
<dbReference type="RefSeq" id="WP_197956684.1">
    <property type="nucleotide sequence ID" value="NZ_CP065668.1"/>
</dbReference>
<accession>A0A7T2S6T6</accession>
<dbReference type="GO" id="GO:0016853">
    <property type="term" value="F:isomerase activity"/>
    <property type="evidence" value="ECO:0007669"/>
    <property type="project" value="UniProtKB-KW"/>
</dbReference>